<dbReference type="Gene3D" id="2.40.37.10">
    <property type="entry name" value="Lyase, Ornithine Decarboxylase, Chain A, domain 1"/>
    <property type="match status" value="1"/>
</dbReference>
<evidence type="ECO:0000256" key="7">
    <source>
        <dbReference type="ARBA" id="ARBA00046672"/>
    </source>
</evidence>
<dbReference type="PANTHER" id="PTHR11482:SF6">
    <property type="entry name" value="ORNITHINE DECARBOXYLASE 1-RELATED"/>
    <property type="match status" value="1"/>
</dbReference>
<dbReference type="GO" id="GO:0005737">
    <property type="term" value="C:cytoplasm"/>
    <property type="evidence" value="ECO:0007669"/>
    <property type="project" value="TreeGrafter"/>
</dbReference>
<feature type="region of interest" description="Disordered" evidence="11">
    <location>
        <begin position="378"/>
        <end position="398"/>
    </location>
</feature>
<organism evidence="14">
    <name type="scientific">Phaffia rhodozyma</name>
    <name type="common">Yeast</name>
    <name type="synonym">Xanthophyllomyces dendrorhous</name>
    <dbReference type="NCBI Taxonomy" id="264483"/>
    <lineage>
        <taxon>Eukaryota</taxon>
        <taxon>Fungi</taxon>
        <taxon>Dikarya</taxon>
        <taxon>Basidiomycota</taxon>
        <taxon>Agaricomycotina</taxon>
        <taxon>Tremellomycetes</taxon>
        <taxon>Cystofilobasidiales</taxon>
        <taxon>Mrakiaceae</taxon>
        <taxon>Phaffia</taxon>
    </lineage>
</organism>
<dbReference type="EMBL" id="LN483157">
    <property type="protein sequence ID" value="CED84260.1"/>
    <property type="molecule type" value="Genomic_DNA"/>
</dbReference>
<evidence type="ECO:0000259" key="12">
    <source>
        <dbReference type="Pfam" id="PF00278"/>
    </source>
</evidence>
<dbReference type="InterPro" id="IPR009006">
    <property type="entry name" value="Ala_racemase/Decarboxylase_C"/>
</dbReference>
<name>A0A0F7SUI8_PHARH</name>
<dbReference type="GO" id="GO:0004586">
    <property type="term" value="F:ornithine decarboxylase activity"/>
    <property type="evidence" value="ECO:0007669"/>
    <property type="project" value="UniProtKB-EC"/>
</dbReference>
<evidence type="ECO:0000256" key="3">
    <source>
        <dbReference type="ARBA" id="ARBA00022898"/>
    </source>
</evidence>
<evidence type="ECO:0000256" key="5">
    <source>
        <dbReference type="ARBA" id="ARBA00034115"/>
    </source>
</evidence>
<reference evidence="14" key="1">
    <citation type="submission" date="2014-08" db="EMBL/GenBank/DDBJ databases">
        <authorList>
            <person name="Sharma Rahul"/>
            <person name="Thines Marco"/>
        </authorList>
    </citation>
    <scope>NUCLEOTIDE SEQUENCE</scope>
</reference>
<evidence type="ECO:0000256" key="1">
    <source>
        <dbReference type="ARBA" id="ARBA00001933"/>
    </source>
</evidence>
<keyword evidence="4" id="KW-0456">Lyase</keyword>
<comment type="cofactor">
    <cofactor evidence="1 9">
        <name>pyridoxal 5'-phosphate</name>
        <dbReference type="ChEBI" id="CHEBI:597326"/>
    </cofactor>
</comment>
<dbReference type="PRINTS" id="PR01182">
    <property type="entry name" value="ORNDCRBXLASE"/>
</dbReference>
<dbReference type="Pfam" id="PF00278">
    <property type="entry name" value="Orn_DAP_Arg_deC"/>
    <property type="match status" value="1"/>
</dbReference>
<comment type="catalytic activity">
    <reaction evidence="8">
        <text>L-ornithine + H(+) = putrescine + CO2</text>
        <dbReference type="Rhea" id="RHEA:22964"/>
        <dbReference type="ChEBI" id="CHEBI:15378"/>
        <dbReference type="ChEBI" id="CHEBI:16526"/>
        <dbReference type="ChEBI" id="CHEBI:46911"/>
        <dbReference type="ChEBI" id="CHEBI:326268"/>
        <dbReference type="EC" id="4.1.1.17"/>
    </reaction>
</comment>
<dbReference type="PANTHER" id="PTHR11482">
    <property type="entry name" value="ARGININE/DIAMINOPIMELATE/ORNITHINE DECARBOXYLASE"/>
    <property type="match status" value="1"/>
</dbReference>
<comment type="pathway">
    <text evidence="5">Amine and polyamine biosynthesis; putrescine biosynthesis via L-ornithine pathway; putrescine from L-ornithine: step 1/1.</text>
</comment>
<protein>
    <recommendedName>
        <fullName evidence="6">ornithine decarboxylase</fullName>
        <ecNumber evidence="6">4.1.1.17</ecNumber>
    </recommendedName>
</protein>
<dbReference type="InterPro" id="IPR000183">
    <property type="entry name" value="Orn/DAP/Arg_de-COase"/>
</dbReference>
<dbReference type="InterPro" id="IPR022653">
    <property type="entry name" value="De-COase2_pyr-phos_BS"/>
</dbReference>
<evidence type="ECO:0000259" key="13">
    <source>
        <dbReference type="Pfam" id="PF02784"/>
    </source>
</evidence>
<keyword evidence="3 9" id="KW-0663">Pyridoxal phosphate</keyword>
<evidence type="ECO:0000256" key="6">
    <source>
        <dbReference type="ARBA" id="ARBA00034138"/>
    </source>
</evidence>
<sequence>MINSPATTSFNDVHTKHTLTNMAASALVLPPFETVSNLSDQCDMPTPSYLPTPPSFACSPNPQVKALPRVDIPFVHQGSTEKVMQARITELTNAMEDEDAFFVSDLGEVYKALMSWRRCLTRVEPFYAVKCNPDPAVLHLLSLCGTGFDCASQAEIMSVLSLPVPASPSKIIFANPCKPTSFIRAARSFGVDMMTFDNADELLKISKLYPTAKLVLRLLTDDSKSLCRLGLKFGAPVETCEGLLELASRLGLDVIGVSFHVGSGCKDPQMFEDACERARRVFDLGVQFGYRFGLLDIGGGFEKEYFETAASVLNRALDRFFPVESGVRIIGEPGRFLVSTAFVLATNVVARRSARTTYAGVLEEDALMNSLSGGGGAAAAEGAGATTPTSEGDEAGDMMTSSIFSLDGSLEGSKHLGDVGDDEQTPKVMYYINDGVYGSFNCIMFDHQIVHPFPLTLRAGTVTCPFPRSFPPNISLEEDLTVQMGYQRVPGGTEMASVWGPTCDSIDCVRNMVVLPRSLEVGDWLGWGEMGAYTCCAASTFNGFKKSTVLYTSGGDAVAALEVNRILASCSLST</sequence>
<comment type="subunit">
    <text evidence="7">Homodimer. Only the dimer is catalytically active, as the active sites are constructed of residues from both monomers.</text>
</comment>
<evidence type="ECO:0000256" key="4">
    <source>
        <dbReference type="ARBA" id="ARBA00023239"/>
    </source>
</evidence>
<dbReference type="PRINTS" id="PR01179">
    <property type="entry name" value="ODADCRBXLASE"/>
</dbReference>
<accession>A0A0F7SUI8</accession>
<comment type="similarity">
    <text evidence="2 10">Belongs to the Orn/Lys/Arg decarboxylase class-II family.</text>
</comment>
<dbReference type="InterPro" id="IPR029066">
    <property type="entry name" value="PLP-binding_barrel"/>
</dbReference>
<feature type="modified residue" description="N6-(pyridoxal phosphate)lysine" evidence="9">
    <location>
        <position position="130"/>
    </location>
</feature>
<dbReference type="InterPro" id="IPR022643">
    <property type="entry name" value="De-COase2_C"/>
</dbReference>
<feature type="active site" description="Proton donor" evidence="9">
    <location>
        <position position="503"/>
    </location>
</feature>
<dbReference type="SUPFAM" id="SSF50621">
    <property type="entry name" value="Alanine racemase C-terminal domain-like"/>
    <property type="match status" value="1"/>
</dbReference>
<evidence type="ECO:0000256" key="10">
    <source>
        <dbReference type="RuleBase" id="RU003737"/>
    </source>
</evidence>
<dbReference type="AlphaFoldDB" id="A0A0F7SUI8"/>
<evidence type="ECO:0000256" key="9">
    <source>
        <dbReference type="PIRSR" id="PIRSR600183-50"/>
    </source>
</evidence>
<dbReference type="PROSITE" id="PS00878">
    <property type="entry name" value="ODR_DC_2_1"/>
    <property type="match status" value="1"/>
</dbReference>
<feature type="domain" description="Orn/DAP/Arg decarboxylase 2 C-terminal" evidence="12">
    <location>
        <begin position="425"/>
        <end position="531"/>
    </location>
</feature>
<evidence type="ECO:0000256" key="11">
    <source>
        <dbReference type="SAM" id="MobiDB-lite"/>
    </source>
</evidence>
<dbReference type="InterPro" id="IPR022644">
    <property type="entry name" value="De-COase2_N"/>
</dbReference>
<feature type="domain" description="Orn/DAP/Arg decarboxylase 2 N-terminal" evidence="13">
    <location>
        <begin position="107"/>
        <end position="339"/>
    </location>
</feature>
<evidence type="ECO:0000256" key="2">
    <source>
        <dbReference type="ARBA" id="ARBA00008872"/>
    </source>
</evidence>
<dbReference type="EC" id="4.1.1.17" evidence="6"/>
<dbReference type="GO" id="GO:0033387">
    <property type="term" value="P:putrescine biosynthetic process from arginine, via ornithine"/>
    <property type="evidence" value="ECO:0007669"/>
    <property type="project" value="TreeGrafter"/>
</dbReference>
<evidence type="ECO:0000313" key="14">
    <source>
        <dbReference type="EMBL" id="CED84260.1"/>
    </source>
</evidence>
<dbReference type="Gene3D" id="3.20.20.10">
    <property type="entry name" value="Alanine racemase"/>
    <property type="match status" value="1"/>
</dbReference>
<dbReference type="Pfam" id="PF02784">
    <property type="entry name" value="Orn_Arg_deC_N"/>
    <property type="match status" value="1"/>
</dbReference>
<dbReference type="InterPro" id="IPR002433">
    <property type="entry name" value="Orn_de-COase"/>
</dbReference>
<evidence type="ECO:0000256" key="8">
    <source>
        <dbReference type="ARBA" id="ARBA00049127"/>
    </source>
</evidence>
<dbReference type="CDD" id="cd00622">
    <property type="entry name" value="PLPDE_III_ODC"/>
    <property type="match status" value="1"/>
</dbReference>
<proteinExistence type="inferred from homology"/>
<dbReference type="SUPFAM" id="SSF51419">
    <property type="entry name" value="PLP-binding barrel"/>
    <property type="match status" value="1"/>
</dbReference>
<dbReference type="FunFam" id="3.20.20.10:FF:000005">
    <property type="entry name" value="Ornithine decarboxylase"/>
    <property type="match status" value="1"/>
</dbReference>